<reference evidence="1" key="1">
    <citation type="journal article" date="2015" name="Nature">
        <title>Complex archaea that bridge the gap between prokaryotes and eukaryotes.</title>
        <authorList>
            <person name="Spang A."/>
            <person name="Saw J.H."/>
            <person name="Jorgensen S.L."/>
            <person name="Zaremba-Niedzwiedzka K."/>
            <person name="Martijn J."/>
            <person name="Lind A.E."/>
            <person name="van Eijk R."/>
            <person name="Schleper C."/>
            <person name="Guy L."/>
            <person name="Ettema T.J."/>
        </authorList>
    </citation>
    <scope>NUCLEOTIDE SEQUENCE</scope>
</reference>
<organism evidence="1">
    <name type="scientific">marine sediment metagenome</name>
    <dbReference type="NCBI Taxonomy" id="412755"/>
    <lineage>
        <taxon>unclassified sequences</taxon>
        <taxon>metagenomes</taxon>
        <taxon>ecological metagenomes</taxon>
    </lineage>
</organism>
<dbReference type="AlphaFoldDB" id="A0A0F9D9F1"/>
<evidence type="ECO:0008006" key="2">
    <source>
        <dbReference type="Google" id="ProtNLM"/>
    </source>
</evidence>
<evidence type="ECO:0000313" key="1">
    <source>
        <dbReference type="EMBL" id="KKL58303.1"/>
    </source>
</evidence>
<protein>
    <recommendedName>
        <fullName evidence="2">Terminase large subunit gp17-like C-terminal domain-containing protein</fullName>
    </recommendedName>
</protein>
<accession>A0A0F9D9F1</accession>
<gene>
    <name evidence="1" type="ORF">LCGC14_2226740</name>
</gene>
<feature type="non-terminal residue" evidence="1">
    <location>
        <position position="225"/>
    </location>
</feature>
<name>A0A0F9D9F1_9ZZZZ</name>
<sequence length="225" mass="25168">MELSFLDNPDGFDAFYSVIHNVQLPSHARVWIEEIYKARKDSNKGTVIEAFRGSTKTTTMLTFVAFRIGLEPTKANLIVQVSDDSAKKNAATVAAIIEFNAGWKDFFSNVAPDKEAGWGGNGYEVMVTDYPYEMWRRLNSKRQDPTLFAGGRTSHALIGKHPDGVCLLDDLDDETTTRSMRETIKTADLLTGTIFPTYRPETWKITIGTPWTTKDVIHIASQLGN</sequence>
<proteinExistence type="predicted"/>
<dbReference type="EMBL" id="LAZR01029870">
    <property type="protein sequence ID" value="KKL58303.1"/>
    <property type="molecule type" value="Genomic_DNA"/>
</dbReference>
<comment type="caution">
    <text evidence="1">The sequence shown here is derived from an EMBL/GenBank/DDBJ whole genome shotgun (WGS) entry which is preliminary data.</text>
</comment>